<protein>
    <submittedName>
        <fullName evidence="1">Sigma-70 family RNA polymerase sigma factor</fullName>
    </submittedName>
</protein>
<organism evidence="1 2">
    <name type="scientific">Lactiplantibacillus daoliensis</name>
    <dbReference type="NCBI Taxonomy" id="2559916"/>
    <lineage>
        <taxon>Bacteria</taxon>
        <taxon>Bacillati</taxon>
        <taxon>Bacillota</taxon>
        <taxon>Bacilli</taxon>
        <taxon>Lactobacillales</taxon>
        <taxon>Lactobacillaceae</taxon>
        <taxon>Lactiplantibacillus</taxon>
    </lineage>
</organism>
<sequence length="416" mass="46817">MVEPLVMLVRNQKNVATFVYIVSYPALQLNDDQSLSPIAKPAITGTVTKITLNPNNNLYSIHFKSNQKLQLNPKNVLRVAANPDDLPAAELLSHYGYRLKLPVGSDKFQTNFQKVFPSIKQLKTIPNHYIVVDCEFGTFFKRQFHAGDYHWLPTTINGADSTVFQLAALSYQANQQTSVYFDRLLDYPAFLPQKKLSALAASEQTLAEFEQTAKPVRVLKDFIDQVLAPQLPLVFWDQRQDLKSLHWLLTQHFQDLSAIQQTIVKQPLQVFDGEQYTNIVINRSNKKPLSTAHSLPLNGVAGLLNIFNPHQHNALWGAQTTHYVVNQMARVQAVAPQILERPQPVEQAVQKAVQKAELRQQQTKYQLVHQLRATGKTYREIAVSAGISVSGVNYILKKAKPIPAQTPPAITNLESV</sequence>
<keyword evidence="2" id="KW-1185">Reference proteome</keyword>
<proteinExistence type="predicted"/>
<dbReference type="RefSeq" id="WP_137606106.1">
    <property type="nucleotide sequence ID" value="NZ_BJDH01000001.1"/>
</dbReference>
<evidence type="ECO:0000313" key="1">
    <source>
        <dbReference type="EMBL" id="MFC6294362.1"/>
    </source>
</evidence>
<reference evidence="2" key="1">
    <citation type="journal article" date="2019" name="Int. J. Syst. Evol. Microbiol.">
        <title>The Global Catalogue of Microorganisms (GCM) 10K type strain sequencing project: providing services to taxonomists for standard genome sequencing and annotation.</title>
        <authorList>
            <consortium name="The Broad Institute Genomics Platform"/>
            <consortium name="The Broad Institute Genome Sequencing Center for Infectious Disease"/>
            <person name="Wu L."/>
            <person name="Ma J."/>
        </authorList>
    </citation>
    <scope>NUCLEOTIDE SEQUENCE [LARGE SCALE GENOMIC DNA]</scope>
    <source>
        <strain evidence="2">CCM 8934</strain>
    </source>
</reference>
<dbReference type="Proteomes" id="UP001596227">
    <property type="component" value="Unassembled WGS sequence"/>
</dbReference>
<gene>
    <name evidence="1" type="ORF">ACFQH1_04015</name>
</gene>
<dbReference type="EMBL" id="JBHSSB010000014">
    <property type="protein sequence ID" value="MFC6294362.1"/>
    <property type="molecule type" value="Genomic_DNA"/>
</dbReference>
<evidence type="ECO:0000313" key="2">
    <source>
        <dbReference type="Proteomes" id="UP001596227"/>
    </source>
</evidence>
<name>A0ABW1UGD6_9LACO</name>
<comment type="caution">
    <text evidence="1">The sequence shown here is derived from an EMBL/GenBank/DDBJ whole genome shotgun (WGS) entry which is preliminary data.</text>
</comment>
<accession>A0ABW1UGD6</accession>